<evidence type="ECO:0000256" key="1">
    <source>
        <dbReference type="SAM" id="MobiDB-lite"/>
    </source>
</evidence>
<accession>A0A4Y2HT27</accession>
<sequence length="94" mass="10855">MSVDASDATTLASSFVLEWLDYTPFYVRKMIRKDTVKLKPIILQLNKNRDFSRMIRLHGYFSSMSACRPRPGRRQEDDRNSPPNILGTKGPTSY</sequence>
<protein>
    <submittedName>
        <fullName evidence="2">Uncharacterized protein</fullName>
    </submittedName>
</protein>
<dbReference type="AlphaFoldDB" id="A0A4Y2HT27"/>
<proteinExistence type="predicted"/>
<dbReference type="EMBL" id="BGPR01002150">
    <property type="protein sequence ID" value="GBM68574.1"/>
    <property type="molecule type" value="Genomic_DNA"/>
</dbReference>
<comment type="caution">
    <text evidence="2">The sequence shown here is derived from an EMBL/GenBank/DDBJ whole genome shotgun (WGS) entry which is preliminary data.</text>
</comment>
<evidence type="ECO:0000313" key="3">
    <source>
        <dbReference type="Proteomes" id="UP000499080"/>
    </source>
</evidence>
<name>A0A4Y2HT27_ARAVE</name>
<feature type="region of interest" description="Disordered" evidence="1">
    <location>
        <begin position="66"/>
        <end position="94"/>
    </location>
</feature>
<evidence type="ECO:0000313" key="2">
    <source>
        <dbReference type="EMBL" id="GBM68574.1"/>
    </source>
</evidence>
<dbReference type="Proteomes" id="UP000499080">
    <property type="component" value="Unassembled WGS sequence"/>
</dbReference>
<organism evidence="2 3">
    <name type="scientific">Araneus ventricosus</name>
    <name type="common">Orbweaver spider</name>
    <name type="synonym">Epeira ventricosa</name>
    <dbReference type="NCBI Taxonomy" id="182803"/>
    <lineage>
        <taxon>Eukaryota</taxon>
        <taxon>Metazoa</taxon>
        <taxon>Ecdysozoa</taxon>
        <taxon>Arthropoda</taxon>
        <taxon>Chelicerata</taxon>
        <taxon>Arachnida</taxon>
        <taxon>Araneae</taxon>
        <taxon>Araneomorphae</taxon>
        <taxon>Entelegynae</taxon>
        <taxon>Araneoidea</taxon>
        <taxon>Araneidae</taxon>
        <taxon>Araneus</taxon>
    </lineage>
</organism>
<keyword evidence="3" id="KW-1185">Reference proteome</keyword>
<gene>
    <name evidence="2" type="ORF">AVEN_82446_1</name>
</gene>
<reference evidence="2 3" key="1">
    <citation type="journal article" date="2019" name="Sci. Rep.">
        <title>Orb-weaving spider Araneus ventricosus genome elucidates the spidroin gene catalogue.</title>
        <authorList>
            <person name="Kono N."/>
            <person name="Nakamura H."/>
            <person name="Ohtoshi R."/>
            <person name="Moran D.A.P."/>
            <person name="Shinohara A."/>
            <person name="Yoshida Y."/>
            <person name="Fujiwara M."/>
            <person name="Mori M."/>
            <person name="Tomita M."/>
            <person name="Arakawa K."/>
        </authorList>
    </citation>
    <scope>NUCLEOTIDE SEQUENCE [LARGE SCALE GENOMIC DNA]</scope>
</reference>